<reference evidence="3" key="2">
    <citation type="submission" date="2017-02" db="EMBL/GenBank/DDBJ databases">
        <title>Sunflower complete genome.</title>
        <authorList>
            <person name="Langlade N."/>
            <person name="Munos S."/>
        </authorList>
    </citation>
    <scope>NUCLEOTIDE SEQUENCE [LARGE SCALE GENOMIC DNA]</scope>
    <source>
        <tissue evidence="3">Leaves</tissue>
    </source>
</reference>
<keyword evidence="1" id="KW-0812">Transmembrane</keyword>
<proteinExistence type="predicted"/>
<evidence type="ECO:0000313" key="4">
    <source>
        <dbReference type="Proteomes" id="UP000215914"/>
    </source>
</evidence>
<keyword evidence="1" id="KW-0472">Membrane</keyword>
<keyword evidence="4" id="KW-1185">Reference proteome</keyword>
<dbReference type="Proteomes" id="UP000215914">
    <property type="component" value="Chromosome 11"/>
</dbReference>
<keyword evidence="1" id="KW-1133">Transmembrane helix</keyword>
<dbReference type="AlphaFoldDB" id="A0A251TBU9"/>
<feature type="transmembrane region" description="Helical" evidence="1">
    <location>
        <begin position="50"/>
        <end position="70"/>
    </location>
</feature>
<evidence type="ECO:0000313" key="3">
    <source>
        <dbReference type="EMBL" id="OTG07421.1"/>
    </source>
</evidence>
<reference evidence="2" key="3">
    <citation type="submission" date="2020-06" db="EMBL/GenBank/DDBJ databases">
        <title>Helianthus annuus Genome sequencing and assembly Release 2.</title>
        <authorList>
            <person name="Gouzy J."/>
            <person name="Langlade N."/>
            <person name="Munos S."/>
        </authorList>
    </citation>
    <scope>NUCLEOTIDE SEQUENCE</scope>
    <source>
        <tissue evidence="2">Leaves</tissue>
    </source>
</reference>
<dbReference type="EMBL" id="MNCJ02000326">
    <property type="protein sequence ID" value="KAF5780689.1"/>
    <property type="molecule type" value="Genomic_DNA"/>
</dbReference>
<protein>
    <submittedName>
        <fullName evidence="3">Uncharacterized protein</fullName>
    </submittedName>
</protein>
<sequence>MPKNALCNGGGGVFFFFENNAQIMSHYGWFYTNILSKVQVISFHTNPSPFVLFLTNQSSYLFLLFTHLIFTLSHSKICRFIKIILLLNLLLTTYLEIHPLTMFSSTSIIYHQVNMLLKDKRGAKNRSTRVTQHTKC</sequence>
<name>A0A251TBU9_HELAN</name>
<dbReference type="InParanoid" id="A0A251TBU9"/>
<organism evidence="3 4">
    <name type="scientific">Helianthus annuus</name>
    <name type="common">Common sunflower</name>
    <dbReference type="NCBI Taxonomy" id="4232"/>
    <lineage>
        <taxon>Eukaryota</taxon>
        <taxon>Viridiplantae</taxon>
        <taxon>Streptophyta</taxon>
        <taxon>Embryophyta</taxon>
        <taxon>Tracheophyta</taxon>
        <taxon>Spermatophyta</taxon>
        <taxon>Magnoliopsida</taxon>
        <taxon>eudicotyledons</taxon>
        <taxon>Gunneridae</taxon>
        <taxon>Pentapetalae</taxon>
        <taxon>asterids</taxon>
        <taxon>campanulids</taxon>
        <taxon>Asterales</taxon>
        <taxon>Asteraceae</taxon>
        <taxon>Asteroideae</taxon>
        <taxon>Heliantheae alliance</taxon>
        <taxon>Heliantheae</taxon>
        <taxon>Helianthus</taxon>
    </lineage>
</organism>
<reference evidence="2 4" key="1">
    <citation type="journal article" date="2017" name="Nature">
        <title>The sunflower genome provides insights into oil metabolism, flowering and Asterid evolution.</title>
        <authorList>
            <person name="Badouin H."/>
            <person name="Gouzy J."/>
            <person name="Grassa C.J."/>
            <person name="Murat F."/>
            <person name="Staton S.E."/>
            <person name="Cottret L."/>
            <person name="Lelandais-Briere C."/>
            <person name="Owens G.L."/>
            <person name="Carrere S."/>
            <person name="Mayjonade B."/>
            <person name="Legrand L."/>
            <person name="Gill N."/>
            <person name="Kane N.C."/>
            <person name="Bowers J.E."/>
            <person name="Hubner S."/>
            <person name="Bellec A."/>
            <person name="Berard A."/>
            <person name="Berges H."/>
            <person name="Blanchet N."/>
            <person name="Boniface M.C."/>
            <person name="Brunel D."/>
            <person name="Catrice O."/>
            <person name="Chaidir N."/>
            <person name="Claudel C."/>
            <person name="Donnadieu C."/>
            <person name="Faraut T."/>
            <person name="Fievet G."/>
            <person name="Helmstetter N."/>
            <person name="King M."/>
            <person name="Knapp S.J."/>
            <person name="Lai Z."/>
            <person name="Le Paslier M.C."/>
            <person name="Lippi Y."/>
            <person name="Lorenzon L."/>
            <person name="Mandel J.R."/>
            <person name="Marage G."/>
            <person name="Marchand G."/>
            <person name="Marquand E."/>
            <person name="Bret-Mestries E."/>
            <person name="Morien E."/>
            <person name="Nambeesan S."/>
            <person name="Nguyen T."/>
            <person name="Pegot-Espagnet P."/>
            <person name="Pouilly N."/>
            <person name="Raftis F."/>
            <person name="Sallet E."/>
            <person name="Schiex T."/>
            <person name="Thomas J."/>
            <person name="Vandecasteele C."/>
            <person name="Vares D."/>
            <person name="Vear F."/>
            <person name="Vautrin S."/>
            <person name="Crespi M."/>
            <person name="Mangin B."/>
            <person name="Burke J.M."/>
            <person name="Salse J."/>
            <person name="Munos S."/>
            <person name="Vincourt P."/>
            <person name="Rieseberg L.H."/>
            <person name="Langlade N.B."/>
        </authorList>
    </citation>
    <scope>NUCLEOTIDE SEQUENCE [LARGE SCALE GENOMIC DNA]</scope>
    <source>
        <strain evidence="4">cv. SF193</strain>
        <tissue evidence="2">Leaves</tissue>
    </source>
</reference>
<dbReference type="Gramene" id="mRNA:HanXRQr2_Chr11g0474811">
    <property type="protein sequence ID" value="mRNA:HanXRQr2_Chr11g0474811"/>
    <property type="gene ID" value="HanXRQr2_Chr11g0474811"/>
</dbReference>
<gene>
    <name evidence="3" type="ORF">HannXRQ_Chr11g0330221</name>
    <name evidence="2" type="ORF">HanXRQr2_Chr11g0474811</name>
</gene>
<accession>A0A251TBU9</accession>
<evidence type="ECO:0000313" key="2">
    <source>
        <dbReference type="EMBL" id="KAF5780689.1"/>
    </source>
</evidence>
<evidence type="ECO:0000256" key="1">
    <source>
        <dbReference type="SAM" id="Phobius"/>
    </source>
</evidence>
<dbReference type="EMBL" id="CM007900">
    <property type="protein sequence ID" value="OTG07421.1"/>
    <property type="molecule type" value="Genomic_DNA"/>
</dbReference>